<dbReference type="Pfam" id="PF02082">
    <property type="entry name" value="Rrf2"/>
    <property type="match status" value="1"/>
</dbReference>
<dbReference type="PANTHER" id="PTHR33221:SF2">
    <property type="entry name" value="TRANSCRIPTIONAL REGULATOR"/>
    <property type="match status" value="1"/>
</dbReference>
<dbReference type="KEGG" id="ttk:TST_0822"/>
<dbReference type="AlphaFoldDB" id="A0A0S3QTF4"/>
<accession>A0A0S3QTF4</accession>
<dbReference type="InterPro" id="IPR036388">
    <property type="entry name" value="WH-like_DNA-bd_sf"/>
</dbReference>
<name>A0A0S3QTF4_THET7</name>
<dbReference type="GO" id="GO:0003700">
    <property type="term" value="F:DNA-binding transcription factor activity"/>
    <property type="evidence" value="ECO:0007669"/>
    <property type="project" value="TreeGrafter"/>
</dbReference>
<sequence length="137" mass="15535">MLITRQADYAIRIVIYLANNYGKILTASILAEKTNVPKSFLPRIISTLSNRKIVVTEKGKKGGVKLARPPEEITIYEIVEAIDGAPIMNVCVDREDACPYTDFCKMHELWKELQDYIVQRLKNTKVSDVVVDYGKES</sequence>
<dbReference type="PATRIC" id="fig|1298851.3.peg.857"/>
<dbReference type="NCBIfam" id="TIGR00738">
    <property type="entry name" value="rrf2_super"/>
    <property type="match status" value="1"/>
</dbReference>
<dbReference type="GO" id="GO:0005829">
    <property type="term" value="C:cytosol"/>
    <property type="evidence" value="ECO:0007669"/>
    <property type="project" value="TreeGrafter"/>
</dbReference>
<organism evidence="1 2">
    <name type="scientific">Thermosulfidibacter takaii (strain DSM 17441 / JCM 13301 / NBRC 103674 / ABI70S6)</name>
    <dbReference type="NCBI Taxonomy" id="1298851"/>
    <lineage>
        <taxon>Bacteria</taxon>
        <taxon>Pseudomonadati</taxon>
        <taxon>Thermosulfidibacterota</taxon>
        <taxon>Thermosulfidibacteria</taxon>
        <taxon>Thermosulfidibacterales</taxon>
        <taxon>Thermosulfidibacteraceae</taxon>
    </lineage>
</organism>
<dbReference type="Gene3D" id="1.10.10.10">
    <property type="entry name" value="Winged helix-like DNA-binding domain superfamily/Winged helix DNA-binding domain"/>
    <property type="match status" value="1"/>
</dbReference>
<evidence type="ECO:0000313" key="2">
    <source>
        <dbReference type="Proteomes" id="UP000063234"/>
    </source>
</evidence>
<dbReference type="EMBL" id="AP013035">
    <property type="protein sequence ID" value="BAT71622.1"/>
    <property type="molecule type" value="Genomic_DNA"/>
</dbReference>
<dbReference type="PANTHER" id="PTHR33221">
    <property type="entry name" value="WINGED HELIX-TURN-HELIX TRANSCRIPTIONAL REGULATOR, RRF2 FAMILY"/>
    <property type="match status" value="1"/>
</dbReference>
<gene>
    <name evidence="1" type="primary">nsrR</name>
    <name evidence="1" type="ORF">TST_0822</name>
</gene>
<dbReference type="STRING" id="1298851.TST_0822"/>
<dbReference type="InterPro" id="IPR000944">
    <property type="entry name" value="Tscrpt_reg_Rrf2"/>
</dbReference>
<dbReference type="RefSeq" id="WP_068549620.1">
    <property type="nucleotide sequence ID" value="NZ_AP013035.1"/>
</dbReference>
<reference evidence="2" key="1">
    <citation type="journal article" date="2018" name="Science">
        <title>A primordial and reversible TCA cycle in a facultatively chemolithoautotrophic thermophile.</title>
        <authorList>
            <person name="Nunoura T."/>
            <person name="Chikaraishi Y."/>
            <person name="Izaki R."/>
            <person name="Suwa T."/>
            <person name="Sato T."/>
            <person name="Harada T."/>
            <person name="Mori K."/>
            <person name="Kato Y."/>
            <person name="Miyazaki M."/>
            <person name="Shimamura S."/>
            <person name="Yanagawa K."/>
            <person name="Shuto A."/>
            <person name="Ohkouchi N."/>
            <person name="Fujita N."/>
            <person name="Takaki Y."/>
            <person name="Atomi H."/>
            <person name="Takai K."/>
        </authorList>
    </citation>
    <scope>NUCLEOTIDE SEQUENCE [LARGE SCALE GENOMIC DNA]</scope>
    <source>
        <strain evidence="2">DSM 17441 / JCM 13301 / NBRC 103674 / ABI70S6</strain>
    </source>
</reference>
<proteinExistence type="predicted"/>
<dbReference type="Proteomes" id="UP000063234">
    <property type="component" value="Chromosome"/>
</dbReference>
<keyword evidence="2" id="KW-1185">Reference proteome</keyword>
<dbReference type="InterPro" id="IPR036390">
    <property type="entry name" value="WH_DNA-bd_sf"/>
</dbReference>
<dbReference type="PROSITE" id="PS51197">
    <property type="entry name" value="HTH_RRF2_2"/>
    <property type="match status" value="1"/>
</dbReference>
<dbReference type="OrthoDB" id="9808360at2"/>
<evidence type="ECO:0000313" key="1">
    <source>
        <dbReference type="EMBL" id="BAT71622.1"/>
    </source>
</evidence>
<protein>
    <submittedName>
        <fullName evidence="1">Rrf2 family transcriptional regulator, nitric oxide-sensitive transcriptional repressor</fullName>
    </submittedName>
</protein>
<dbReference type="SUPFAM" id="SSF46785">
    <property type="entry name" value="Winged helix' DNA-binding domain"/>
    <property type="match status" value="1"/>
</dbReference>